<dbReference type="Proteomes" id="UP001056120">
    <property type="component" value="Linkage Group LG12"/>
</dbReference>
<dbReference type="EMBL" id="CM042029">
    <property type="protein sequence ID" value="KAI3794490.1"/>
    <property type="molecule type" value="Genomic_DNA"/>
</dbReference>
<keyword evidence="2" id="KW-1185">Reference proteome</keyword>
<name>A0ACB9HFH4_9ASTR</name>
<gene>
    <name evidence="1" type="ORF">L1987_37122</name>
</gene>
<evidence type="ECO:0000313" key="2">
    <source>
        <dbReference type="Proteomes" id="UP001056120"/>
    </source>
</evidence>
<organism evidence="1 2">
    <name type="scientific">Smallanthus sonchifolius</name>
    <dbReference type="NCBI Taxonomy" id="185202"/>
    <lineage>
        <taxon>Eukaryota</taxon>
        <taxon>Viridiplantae</taxon>
        <taxon>Streptophyta</taxon>
        <taxon>Embryophyta</taxon>
        <taxon>Tracheophyta</taxon>
        <taxon>Spermatophyta</taxon>
        <taxon>Magnoliopsida</taxon>
        <taxon>eudicotyledons</taxon>
        <taxon>Gunneridae</taxon>
        <taxon>Pentapetalae</taxon>
        <taxon>asterids</taxon>
        <taxon>campanulids</taxon>
        <taxon>Asterales</taxon>
        <taxon>Asteraceae</taxon>
        <taxon>Asteroideae</taxon>
        <taxon>Heliantheae alliance</taxon>
        <taxon>Millerieae</taxon>
        <taxon>Smallanthus</taxon>
    </lineage>
</organism>
<evidence type="ECO:0000313" key="1">
    <source>
        <dbReference type="EMBL" id="KAI3794490.1"/>
    </source>
</evidence>
<reference evidence="1 2" key="2">
    <citation type="journal article" date="2022" name="Mol. Ecol. Resour.">
        <title>The genomes of chicory, endive, great burdock and yacon provide insights into Asteraceae paleo-polyploidization history and plant inulin production.</title>
        <authorList>
            <person name="Fan W."/>
            <person name="Wang S."/>
            <person name="Wang H."/>
            <person name="Wang A."/>
            <person name="Jiang F."/>
            <person name="Liu H."/>
            <person name="Zhao H."/>
            <person name="Xu D."/>
            <person name="Zhang Y."/>
        </authorList>
    </citation>
    <scope>NUCLEOTIDE SEQUENCE [LARGE SCALE GENOMIC DNA]</scope>
    <source>
        <strain evidence="2">cv. Yunnan</strain>
        <tissue evidence="1">Leaves</tissue>
    </source>
</reference>
<protein>
    <submittedName>
        <fullName evidence="1">Uncharacterized protein</fullName>
    </submittedName>
</protein>
<reference evidence="2" key="1">
    <citation type="journal article" date="2022" name="Mol. Ecol. Resour.">
        <title>The genomes of chicory, endive, great burdock and yacon provide insights into Asteraceae palaeo-polyploidization history and plant inulin production.</title>
        <authorList>
            <person name="Fan W."/>
            <person name="Wang S."/>
            <person name="Wang H."/>
            <person name="Wang A."/>
            <person name="Jiang F."/>
            <person name="Liu H."/>
            <person name="Zhao H."/>
            <person name="Xu D."/>
            <person name="Zhang Y."/>
        </authorList>
    </citation>
    <scope>NUCLEOTIDE SEQUENCE [LARGE SCALE GENOMIC DNA]</scope>
    <source>
        <strain evidence="2">cv. Yunnan</strain>
    </source>
</reference>
<accession>A0ACB9HFH4</accession>
<comment type="caution">
    <text evidence="1">The sequence shown here is derived from an EMBL/GenBank/DDBJ whole genome shotgun (WGS) entry which is preliminary data.</text>
</comment>
<proteinExistence type="predicted"/>
<sequence>MWDAIFSDVPNVFLTIFQWWLISGTRFILSHTRGNNLEFQKLILLTWLHDEGKLSAYYTVKKNLAPKLGVEAKNIVPEFRFLGLDAIRTYPLELLKARPTVQVHVTLTLQLINQVT</sequence>